<proteinExistence type="predicted"/>
<feature type="transmembrane region" description="Helical" evidence="8">
    <location>
        <begin position="193"/>
        <end position="217"/>
    </location>
</feature>
<dbReference type="PANTHER" id="PTHR11537:SF254">
    <property type="entry name" value="POTASSIUM VOLTAGE-GATED CHANNEL PROTEIN SHAB"/>
    <property type="match status" value="1"/>
</dbReference>
<gene>
    <name evidence="10" type="primary">kcsA_2</name>
    <name evidence="10" type="ORF">I598_1681</name>
</gene>
<dbReference type="PATRIC" id="fig|1300344.3.peg.1689"/>
<name>A0A161IL92_9MICO</name>
<dbReference type="SUPFAM" id="SSF81324">
    <property type="entry name" value="Voltage-gated potassium channels"/>
    <property type="match status" value="1"/>
</dbReference>
<dbReference type="EMBL" id="CP014209">
    <property type="protein sequence ID" value="ANC31230.1"/>
    <property type="molecule type" value="Genomic_DNA"/>
</dbReference>
<keyword evidence="11" id="KW-1185">Reference proteome</keyword>
<keyword evidence="4 8" id="KW-1133">Transmembrane helix</keyword>
<keyword evidence="7 10" id="KW-0407">Ion channel</keyword>
<feature type="transmembrane region" description="Helical" evidence="8">
    <location>
        <begin position="58"/>
        <end position="75"/>
    </location>
</feature>
<dbReference type="GO" id="GO:0005249">
    <property type="term" value="F:voltage-gated potassium channel activity"/>
    <property type="evidence" value="ECO:0007669"/>
    <property type="project" value="InterPro"/>
</dbReference>
<dbReference type="GO" id="GO:0001508">
    <property type="term" value="P:action potential"/>
    <property type="evidence" value="ECO:0007669"/>
    <property type="project" value="TreeGrafter"/>
</dbReference>
<evidence type="ECO:0000313" key="11">
    <source>
        <dbReference type="Proteomes" id="UP000076794"/>
    </source>
</evidence>
<dbReference type="PRINTS" id="PR00169">
    <property type="entry name" value="KCHANNEL"/>
</dbReference>
<evidence type="ECO:0000256" key="1">
    <source>
        <dbReference type="ARBA" id="ARBA00004141"/>
    </source>
</evidence>
<evidence type="ECO:0000256" key="7">
    <source>
        <dbReference type="ARBA" id="ARBA00023303"/>
    </source>
</evidence>
<keyword evidence="3 8" id="KW-0812">Transmembrane</keyword>
<feature type="transmembrane region" description="Helical" evidence="8">
    <location>
        <begin position="168"/>
        <end position="186"/>
    </location>
</feature>
<dbReference type="GO" id="GO:0008076">
    <property type="term" value="C:voltage-gated potassium channel complex"/>
    <property type="evidence" value="ECO:0007669"/>
    <property type="project" value="InterPro"/>
</dbReference>
<feature type="transmembrane region" description="Helical" evidence="8">
    <location>
        <begin position="95"/>
        <end position="118"/>
    </location>
</feature>
<dbReference type="Gene3D" id="1.20.5.110">
    <property type="match status" value="1"/>
</dbReference>
<evidence type="ECO:0000256" key="6">
    <source>
        <dbReference type="ARBA" id="ARBA00023136"/>
    </source>
</evidence>
<evidence type="ECO:0000256" key="4">
    <source>
        <dbReference type="ARBA" id="ARBA00022989"/>
    </source>
</evidence>
<feature type="domain" description="Potassium channel" evidence="9">
    <location>
        <begin position="144"/>
        <end position="217"/>
    </location>
</feature>
<dbReference type="KEGG" id="ido:I598_1681"/>
<organism evidence="10 11">
    <name type="scientific">Isoptericola dokdonensis DS-3</name>
    <dbReference type="NCBI Taxonomy" id="1300344"/>
    <lineage>
        <taxon>Bacteria</taxon>
        <taxon>Bacillati</taxon>
        <taxon>Actinomycetota</taxon>
        <taxon>Actinomycetes</taxon>
        <taxon>Micrococcales</taxon>
        <taxon>Promicromonosporaceae</taxon>
        <taxon>Isoptericola</taxon>
    </lineage>
</organism>
<keyword evidence="5" id="KW-0406">Ion transport</keyword>
<dbReference type="Proteomes" id="UP000076794">
    <property type="component" value="Chromosome"/>
</dbReference>
<dbReference type="PANTHER" id="PTHR11537">
    <property type="entry name" value="VOLTAGE-GATED POTASSIUM CHANNEL"/>
    <property type="match status" value="1"/>
</dbReference>
<dbReference type="AlphaFoldDB" id="A0A161IL92"/>
<dbReference type="OrthoDB" id="9799090at2"/>
<reference evidence="10 11" key="1">
    <citation type="submission" date="2016-01" db="EMBL/GenBank/DDBJ databases">
        <title>Complete genome sequence of a soil Actinobacterium, Isoptericola dokdonensis DS-3.</title>
        <authorList>
            <person name="Kwon S.-K."/>
            <person name="Kim J.F."/>
        </authorList>
    </citation>
    <scope>NUCLEOTIDE SEQUENCE [LARGE SCALE GENOMIC DNA]</scope>
    <source>
        <strain evidence="10 11">DS-3</strain>
    </source>
</reference>
<protein>
    <submittedName>
        <fullName evidence="10">pH-gated potassium channel KcsA</fullName>
    </submittedName>
</protein>
<sequence>MSSEPSLPLSLARRRAEVVGPRLRRWEDATERPLAVVGVLFLVAYAIPIAFPDVDRTVRVACLAFLGFTWVLFAVDYVVRVSLARRRWLYVRRHPLALAVVLVPVLRPLLLISVVGRLNQRGRRRLRGKVVRYAAVGTTLLVITASLVVTQAERWRPDATIKTLGDGVWWAMVTVTTVGYGDMAPVSTIGRAMAVLLMLGGIALLGVVTATLSSWLVEIVTAGPWDDDEVADELDADAVTSGGDDQGGEVRTGAAPGRFIDAGPGSMVAPEQVALLTAELRALRSEIADLRRRLPDEPA</sequence>
<dbReference type="Pfam" id="PF07885">
    <property type="entry name" value="Ion_trans_2"/>
    <property type="match status" value="1"/>
</dbReference>
<dbReference type="RefSeq" id="WP_068202568.1">
    <property type="nucleotide sequence ID" value="NZ_CP014209.1"/>
</dbReference>
<dbReference type="STRING" id="1300344.I598_1681"/>
<dbReference type="InterPro" id="IPR013099">
    <property type="entry name" value="K_chnl_dom"/>
</dbReference>
<evidence type="ECO:0000256" key="5">
    <source>
        <dbReference type="ARBA" id="ARBA00023065"/>
    </source>
</evidence>
<evidence type="ECO:0000256" key="8">
    <source>
        <dbReference type="SAM" id="Phobius"/>
    </source>
</evidence>
<keyword evidence="6 8" id="KW-0472">Membrane</keyword>
<comment type="subcellular location">
    <subcellularLocation>
        <location evidence="1">Membrane</location>
        <topology evidence="1">Multi-pass membrane protein</topology>
    </subcellularLocation>
</comment>
<feature type="transmembrane region" description="Helical" evidence="8">
    <location>
        <begin position="130"/>
        <end position="148"/>
    </location>
</feature>
<evidence type="ECO:0000259" key="9">
    <source>
        <dbReference type="Pfam" id="PF07885"/>
    </source>
</evidence>
<evidence type="ECO:0000256" key="3">
    <source>
        <dbReference type="ARBA" id="ARBA00022692"/>
    </source>
</evidence>
<evidence type="ECO:0000256" key="2">
    <source>
        <dbReference type="ARBA" id="ARBA00022448"/>
    </source>
</evidence>
<dbReference type="Gene3D" id="1.10.287.70">
    <property type="match status" value="1"/>
</dbReference>
<evidence type="ECO:0000313" key="10">
    <source>
        <dbReference type="EMBL" id="ANC31230.1"/>
    </source>
</evidence>
<feature type="transmembrane region" description="Helical" evidence="8">
    <location>
        <begin position="33"/>
        <end position="51"/>
    </location>
</feature>
<keyword evidence="2" id="KW-0813">Transport</keyword>
<dbReference type="InterPro" id="IPR028325">
    <property type="entry name" value="VG_K_chnl"/>
</dbReference>
<accession>A0A161IL92</accession>